<name>A0ACB7C9N7_9ASCO</name>
<gene>
    <name evidence="1" type="ORF">PORY_002444</name>
</gene>
<evidence type="ECO:0000313" key="2">
    <source>
        <dbReference type="Proteomes" id="UP000768646"/>
    </source>
</evidence>
<dbReference type="EMBL" id="JABTEG010000011">
    <property type="protein sequence ID" value="KAG4304080.1"/>
    <property type="molecule type" value="Genomic_DNA"/>
</dbReference>
<dbReference type="Proteomes" id="UP000768646">
    <property type="component" value="Unassembled WGS sequence"/>
</dbReference>
<proteinExistence type="predicted"/>
<feature type="non-terminal residue" evidence="1">
    <location>
        <position position="1"/>
    </location>
</feature>
<accession>A0ACB7C9N7</accession>
<protein>
    <submittedName>
        <fullName evidence="1">Uncharacterized protein</fullName>
    </submittedName>
</protein>
<reference evidence="1 2" key="1">
    <citation type="journal article" date="2021" name="Commun. Biol.">
        <title>Genomic insights into the host specific adaptation of the Pneumocystis genus.</title>
        <authorList>
            <person name="Cisse O.H."/>
            <person name="Ma L."/>
            <person name="Dekker J.P."/>
            <person name="Khil P.P."/>
            <person name="Youn J.-H."/>
            <person name="Brenchley J.M."/>
            <person name="Blair R."/>
            <person name="Pahar B."/>
            <person name="Chabe M."/>
            <person name="Van Rompay K.K.A."/>
            <person name="Keesler R."/>
            <person name="Sukura A."/>
            <person name="Hirsch V."/>
            <person name="Kutty G."/>
            <person name="Liu Y."/>
            <person name="Peng L."/>
            <person name="Chen J."/>
            <person name="Song J."/>
            <person name="Weissenbacher-Lang C."/>
            <person name="Xu J."/>
            <person name="Upham N.S."/>
            <person name="Stajich J.E."/>
            <person name="Cuomo C.A."/>
            <person name="Cushion M.T."/>
            <person name="Kovacs J.A."/>
        </authorList>
    </citation>
    <scope>NUCLEOTIDE SEQUENCE [LARGE SCALE GENOMIC DNA]</scope>
    <source>
        <strain evidence="1 2">RABM</strain>
    </source>
</reference>
<keyword evidence="2" id="KW-1185">Reference proteome</keyword>
<comment type="caution">
    <text evidence="1">The sequence shown here is derived from an EMBL/GenBank/DDBJ whole genome shotgun (WGS) entry which is preliminary data.</text>
</comment>
<sequence length="964" mass="110249">TFKTQEKNTASLWSPSFPDMPPEFLKDFHFDGSKDKMLRISKSSVELASGEKDVPRISCSPVQSSVYKRERAETMPSGVLSNNELPYSDSTMTRDVSLDQDTFKMSIDPSVITDMSSMTTSRFRSGSLTLYDRNIYASTFGSSVIPPHWTQYLNSRNLLSSHVSSKDEDQTSIKTLDCLGLADASASLRLLESSLASCNSVSEEQEKMYITDINSFKKDLNRIRSYSVPSKEEHEKKCNSSVDADEDIELKDTSYSKSFEKVYQDSSNLLLRPRARTTGIINLSSNYEDNQILSSKSFITESPTLKNDPINNIVSFRDNTDLDEMGYGDVVSRPTRSLWIINLPLTASNSSLTALFSQFGTAESIWILADKKYCFVNYTRLESAIQAKSSLDGKELFSGNDPIRVEYIKTLKNPMNMYMLDTCSFRTTPVEFKSKCSFISVLSEKVGDLKSTVVEIATSYAATQEEVEKIWTNIQNIGKARCYAHDIPPAPDVSFNRQFYGLKLKEIRKKFDNGGYTQREVDEIANDMINDVSELSSDYLGNTIVQKLFEYCSEEMKEKLLKKIAPHLSGIGVHKNGTWAAQKIIDLAKTKTQINDIIEHLSPYIPLLFLDQFGNYVVQCCLKFQAPMNNFIIEIMADRCWEISQGRFGARAMRACLESNYVTKEQQRYLAVVITLESYRLATNPNSVILLTWLLDSSTFPNRFKMLAFQFVYHIVYLCTHKLASNIVLRIINQKLDLDAREILLNALFFSHNGQILNEVLSDGNCGVNTIFKIFTVAYLEDEVRQRISIALKQAFSQIKIVQGQQYKSLMNEIGLNHGSMDSVSKNMDFSRTHHMKTDKNQDHTLSYLEYKNSEIQEHLPLFSHPFSADYYKNLNMVNNNVYPLQYYSIPRQKMSLQHYDVPFIHQQYEIPHHSFPYISSLFNQQYMPNGYPCSLQLYPFNINTRQDQDIGYFEIIKMKLKNS</sequence>
<evidence type="ECO:0000313" key="1">
    <source>
        <dbReference type="EMBL" id="KAG4304080.1"/>
    </source>
</evidence>
<organism evidence="1 2">
    <name type="scientific">Pneumocystis oryctolagi</name>
    <dbReference type="NCBI Taxonomy" id="42067"/>
    <lineage>
        <taxon>Eukaryota</taxon>
        <taxon>Fungi</taxon>
        <taxon>Dikarya</taxon>
        <taxon>Ascomycota</taxon>
        <taxon>Taphrinomycotina</taxon>
        <taxon>Pneumocystomycetes</taxon>
        <taxon>Pneumocystaceae</taxon>
        <taxon>Pneumocystis</taxon>
    </lineage>
</organism>